<dbReference type="EMBL" id="PYGF01000005">
    <property type="protein sequence ID" value="PSL04492.1"/>
    <property type="molecule type" value="Genomic_DNA"/>
</dbReference>
<dbReference type="AlphaFoldDB" id="A0A2P8E4V6"/>
<keyword evidence="9" id="KW-0862">Zinc</keyword>
<evidence type="ECO:0000256" key="15">
    <source>
        <dbReference type="ARBA" id="ARBA00039316"/>
    </source>
</evidence>
<dbReference type="Pfam" id="PF17760">
    <property type="entry name" value="UvrA_inter"/>
    <property type="match status" value="1"/>
</dbReference>
<dbReference type="GO" id="GO:0006289">
    <property type="term" value="P:nucleotide-excision repair"/>
    <property type="evidence" value="ECO:0007669"/>
    <property type="project" value="InterPro"/>
</dbReference>
<evidence type="ECO:0000256" key="5">
    <source>
        <dbReference type="ARBA" id="ARBA00022741"/>
    </source>
</evidence>
<dbReference type="Gene3D" id="1.10.8.280">
    <property type="entry name" value="ABC transporter ATPase domain-like"/>
    <property type="match status" value="1"/>
</dbReference>
<dbReference type="GO" id="GO:0009380">
    <property type="term" value="C:excinuclease repair complex"/>
    <property type="evidence" value="ECO:0007669"/>
    <property type="project" value="InterPro"/>
</dbReference>
<dbReference type="InterPro" id="IPR013815">
    <property type="entry name" value="ATP_grasp_subdomain_1"/>
</dbReference>
<dbReference type="GO" id="GO:0003677">
    <property type="term" value="F:DNA binding"/>
    <property type="evidence" value="ECO:0007669"/>
    <property type="project" value="UniProtKB-KW"/>
</dbReference>
<sequence length="938" mass="104869">MILTDTMTSHSIDQLDPKDFIIIKNAQVNNLKNLSVAIPRNKLVVVTGLSGSGKSSLAFDTLFAEGQRMYVESLSSYARQFLGRMEKPEVEYIKGVSPAIAIQQKVTTKNPRSTVGTTTEIYDYLKLLFSRIGKTISPVSGEEVKHHTVTDVVDFINTFDEGEKVMITCPLHWVKGRTKSQELELLLQKGFTRILINGEAYFVEDLVKAATLLNGDYEILIDRVSVRHDDEDNQFRIADSVQTAFFEGHGECTVLVPGKERRTFSDRFELDGMSFELPSVNFFSFNNPYGACKTCEGFGSVLGIDPDLVIPDKSLSVYEGAIAPWRGESTGKWLEPLVKKGIYFDFPIHRAYEDLSDMEKELVWTGNSYFKGLNAFFEDLESKTHKIQYRVMLSRFRGRTTCPDCKGTRLRKDASYVKINSKSIADIVLMPINKALAYFRDLELPEAEQKVANRILKEILNRLEYIDKVGLGYLTLNRLTSTLSGGEYQRIKLATSLGSALVGSMYILDEPSIGLHPRDTDRLIEVLKSLRDLGNTVIVVEHEEKIMKAADQIIDIGPDAGVRGGELVFQGNLKELLVHGQSHTARYLKGEEKIQDKKQNRKWRDSITVKGARENNLKNLTVNFPLHALTVVTGVSGSGKSTLIKKVLYPALGKMLGTVIDESGKFDKLEGDYKKITQVEFVDQNPIGKSSRSNPVTYVKAYDAIRTLYSEQPLAKQRGYKPAFFSFNVDGGRCEACQGEGSVTVEMQFMADIHLTCESCKGKRFKNEILDIKFKDKDISDVLDMTIDEAMEFFKDKHAIINKLQPLQEVGLGYVGMGQSSNTLSGGEAQRVKLASFLGKGGTRPGDHVLFIFDEPTTGLHFHDIRKLLYSINALIDQGHSVIIIEHNTEVIKAADWVIDLGPEGGEKGGQLIFEGTPEALKEVEGNFTAKYLKESFE</sequence>
<keyword evidence="10" id="KW-0067">ATP-binding</keyword>
<keyword evidence="2" id="KW-0963">Cytoplasm</keyword>
<dbReference type="SUPFAM" id="SSF52540">
    <property type="entry name" value="P-loop containing nucleoside triphosphate hydrolases"/>
    <property type="match status" value="2"/>
</dbReference>
<evidence type="ECO:0000256" key="3">
    <source>
        <dbReference type="ARBA" id="ARBA00022723"/>
    </source>
</evidence>
<keyword evidence="4" id="KW-0677">Repeat</keyword>
<dbReference type="Gene3D" id="3.40.50.300">
    <property type="entry name" value="P-loop containing nucleotide triphosphate hydrolases"/>
    <property type="match status" value="3"/>
</dbReference>
<evidence type="ECO:0000256" key="12">
    <source>
        <dbReference type="ARBA" id="ARBA00023125"/>
    </source>
</evidence>
<keyword evidence="6" id="KW-0227">DNA damage</keyword>
<dbReference type="PANTHER" id="PTHR43152">
    <property type="entry name" value="UVRABC SYSTEM PROTEIN A"/>
    <property type="match status" value="1"/>
</dbReference>
<evidence type="ECO:0000256" key="2">
    <source>
        <dbReference type="ARBA" id="ARBA00022490"/>
    </source>
</evidence>
<keyword evidence="7" id="KW-0228">DNA excision</keyword>
<dbReference type="Gene3D" id="1.20.1580.10">
    <property type="entry name" value="ABC transporter ATPase like domain"/>
    <property type="match status" value="3"/>
</dbReference>
<dbReference type="InterPro" id="IPR027417">
    <property type="entry name" value="P-loop_NTPase"/>
</dbReference>
<keyword evidence="11" id="KW-0267">Excision nuclease</keyword>
<reference evidence="18 19" key="1">
    <citation type="submission" date="2018-03" db="EMBL/GenBank/DDBJ databases">
        <title>Genomic Encyclopedia of Archaeal and Bacterial Type Strains, Phase II (KMG-II): from individual species to whole genera.</title>
        <authorList>
            <person name="Goeker M."/>
        </authorList>
    </citation>
    <scope>NUCLEOTIDE SEQUENCE [LARGE SCALE GENOMIC DNA]</scope>
    <source>
        <strain evidence="18 19">DSM 28057</strain>
    </source>
</reference>
<evidence type="ECO:0000256" key="11">
    <source>
        <dbReference type="ARBA" id="ARBA00022881"/>
    </source>
</evidence>
<evidence type="ECO:0000256" key="13">
    <source>
        <dbReference type="ARBA" id="ARBA00023204"/>
    </source>
</evidence>
<dbReference type="NCBIfam" id="TIGR00630">
    <property type="entry name" value="uvra"/>
    <property type="match status" value="1"/>
</dbReference>
<dbReference type="Pfam" id="PF17755">
    <property type="entry name" value="UvrA_DNA-bind"/>
    <property type="match status" value="1"/>
</dbReference>
<comment type="subcellular location">
    <subcellularLocation>
        <location evidence="1">Cytoplasm</location>
    </subcellularLocation>
</comment>
<feature type="domain" description="ABC transporter" evidence="17">
    <location>
        <begin position="254"/>
        <end position="589"/>
    </location>
</feature>
<evidence type="ECO:0000256" key="9">
    <source>
        <dbReference type="ARBA" id="ARBA00022833"/>
    </source>
</evidence>
<dbReference type="InterPro" id="IPR041552">
    <property type="entry name" value="UvrA_DNA-bd"/>
</dbReference>
<gene>
    <name evidence="18" type="ORF">CLV48_105237</name>
</gene>
<evidence type="ECO:0000259" key="17">
    <source>
        <dbReference type="PROSITE" id="PS50893"/>
    </source>
</evidence>
<dbReference type="GO" id="GO:0005524">
    <property type="term" value="F:ATP binding"/>
    <property type="evidence" value="ECO:0007669"/>
    <property type="project" value="UniProtKB-KW"/>
</dbReference>
<evidence type="ECO:0000256" key="16">
    <source>
        <dbReference type="ARBA" id="ARBA00042156"/>
    </source>
</evidence>
<dbReference type="InterPro" id="IPR004602">
    <property type="entry name" value="UvrA"/>
</dbReference>
<organism evidence="18 19">
    <name type="scientific">Cecembia rubra</name>
    <dbReference type="NCBI Taxonomy" id="1485585"/>
    <lineage>
        <taxon>Bacteria</taxon>
        <taxon>Pseudomonadati</taxon>
        <taxon>Bacteroidota</taxon>
        <taxon>Cytophagia</taxon>
        <taxon>Cytophagales</taxon>
        <taxon>Cyclobacteriaceae</taxon>
        <taxon>Cecembia</taxon>
    </lineage>
</organism>
<evidence type="ECO:0000256" key="6">
    <source>
        <dbReference type="ARBA" id="ARBA00022763"/>
    </source>
</evidence>
<dbReference type="OrthoDB" id="9809851at2"/>
<keyword evidence="3" id="KW-0479">Metal-binding</keyword>
<dbReference type="GO" id="GO:0016887">
    <property type="term" value="F:ATP hydrolysis activity"/>
    <property type="evidence" value="ECO:0007669"/>
    <property type="project" value="InterPro"/>
</dbReference>
<keyword evidence="12" id="KW-0238">DNA-binding</keyword>
<evidence type="ECO:0000256" key="14">
    <source>
        <dbReference type="ARBA" id="ARBA00038000"/>
    </source>
</evidence>
<keyword evidence="13" id="KW-0234">DNA repair</keyword>
<dbReference type="Gene3D" id="3.30.1490.20">
    <property type="entry name" value="ATP-grasp fold, A domain"/>
    <property type="match status" value="1"/>
</dbReference>
<keyword evidence="5" id="KW-0547">Nucleotide-binding</keyword>
<dbReference type="InterPro" id="IPR017871">
    <property type="entry name" value="ABC_transporter-like_CS"/>
</dbReference>
<dbReference type="GO" id="GO:0005737">
    <property type="term" value="C:cytoplasm"/>
    <property type="evidence" value="ECO:0007669"/>
    <property type="project" value="UniProtKB-SubCell"/>
</dbReference>
<dbReference type="Proteomes" id="UP000240708">
    <property type="component" value="Unassembled WGS sequence"/>
</dbReference>
<evidence type="ECO:0000313" key="18">
    <source>
        <dbReference type="EMBL" id="PSL04492.1"/>
    </source>
</evidence>
<keyword evidence="19" id="KW-1185">Reference proteome</keyword>
<accession>A0A2P8E4V6</accession>
<dbReference type="InterPro" id="IPR041102">
    <property type="entry name" value="UvrA_inter"/>
</dbReference>
<dbReference type="PANTHER" id="PTHR43152:SF3">
    <property type="entry name" value="UVRABC SYSTEM PROTEIN A"/>
    <property type="match status" value="1"/>
</dbReference>
<evidence type="ECO:0000313" key="19">
    <source>
        <dbReference type="Proteomes" id="UP000240708"/>
    </source>
</evidence>
<evidence type="ECO:0000256" key="1">
    <source>
        <dbReference type="ARBA" id="ARBA00004496"/>
    </source>
</evidence>
<keyword evidence="8" id="KW-0863">Zinc-finger</keyword>
<dbReference type="PROSITE" id="PS50893">
    <property type="entry name" value="ABC_TRANSPORTER_2"/>
    <property type="match status" value="1"/>
</dbReference>
<dbReference type="PROSITE" id="PS00211">
    <property type="entry name" value="ABC_TRANSPORTER_1"/>
    <property type="match status" value="1"/>
</dbReference>
<evidence type="ECO:0000256" key="4">
    <source>
        <dbReference type="ARBA" id="ARBA00022737"/>
    </source>
</evidence>
<evidence type="ECO:0000256" key="7">
    <source>
        <dbReference type="ARBA" id="ARBA00022769"/>
    </source>
</evidence>
<comment type="caution">
    <text evidence="18">The sequence shown here is derived from an EMBL/GenBank/DDBJ whole genome shotgun (WGS) entry which is preliminary data.</text>
</comment>
<comment type="similarity">
    <text evidence="14">Belongs to the ABC transporter superfamily. UvrA family.</text>
</comment>
<evidence type="ECO:0000256" key="8">
    <source>
        <dbReference type="ARBA" id="ARBA00022771"/>
    </source>
</evidence>
<dbReference type="GO" id="GO:0008270">
    <property type="term" value="F:zinc ion binding"/>
    <property type="evidence" value="ECO:0007669"/>
    <property type="project" value="UniProtKB-KW"/>
</dbReference>
<dbReference type="RefSeq" id="WP_106567389.1">
    <property type="nucleotide sequence ID" value="NZ_JAUVYL010000009.1"/>
</dbReference>
<name>A0A2P8E4V6_9BACT</name>
<proteinExistence type="inferred from homology"/>
<dbReference type="InterPro" id="IPR003439">
    <property type="entry name" value="ABC_transporter-like_ATP-bd"/>
</dbReference>
<evidence type="ECO:0000256" key="10">
    <source>
        <dbReference type="ARBA" id="ARBA00022840"/>
    </source>
</evidence>
<dbReference type="GO" id="GO:0004518">
    <property type="term" value="F:nuclease activity"/>
    <property type="evidence" value="ECO:0007669"/>
    <property type="project" value="UniProtKB-KW"/>
</dbReference>
<protein>
    <recommendedName>
        <fullName evidence="15">UvrABC system protein A</fullName>
    </recommendedName>
    <alternativeName>
        <fullName evidence="16">Excinuclease ABC subunit A</fullName>
    </alternativeName>
</protein>